<dbReference type="SUPFAM" id="SSF47413">
    <property type="entry name" value="lambda repressor-like DNA-binding domains"/>
    <property type="match status" value="1"/>
</dbReference>
<organism evidence="2 3">
    <name type="scientific">Nocardia acididurans</name>
    <dbReference type="NCBI Taxonomy" id="2802282"/>
    <lineage>
        <taxon>Bacteria</taxon>
        <taxon>Bacillati</taxon>
        <taxon>Actinomycetota</taxon>
        <taxon>Actinomycetes</taxon>
        <taxon>Mycobacteriales</taxon>
        <taxon>Nocardiaceae</taxon>
        <taxon>Nocardia</taxon>
    </lineage>
</organism>
<reference evidence="2 3" key="1">
    <citation type="submission" date="2021-01" db="EMBL/GenBank/DDBJ databases">
        <title>WGS of actinomycetes isolated from Thailand.</title>
        <authorList>
            <person name="Thawai C."/>
        </authorList>
    </citation>
    <scope>NUCLEOTIDE SEQUENCE [LARGE SCALE GENOMIC DNA]</scope>
    <source>
        <strain evidence="2 3">LPG 2</strain>
    </source>
</reference>
<dbReference type="InterPro" id="IPR010982">
    <property type="entry name" value="Lambda_DNA-bd_dom_sf"/>
</dbReference>
<dbReference type="RefSeq" id="WP_201944261.1">
    <property type="nucleotide sequence ID" value="NZ_JAERRJ010000002.1"/>
</dbReference>
<dbReference type="CDD" id="cd00093">
    <property type="entry name" value="HTH_XRE"/>
    <property type="match status" value="1"/>
</dbReference>
<dbReference type="PROSITE" id="PS50943">
    <property type="entry name" value="HTH_CROC1"/>
    <property type="match status" value="1"/>
</dbReference>
<protein>
    <submittedName>
        <fullName evidence="2">Helix-turn-helix transcriptional regulator</fullName>
    </submittedName>
</protein>
<evidence type="ECO:0000313" key="3">
    <source>
        <dbReference type="Proteomes" id="UP000602198"/>
    </source>
</evidence>
<accession>A0ABS1M3S3</accession>
<evidence type="ECO:0000259" key="1">
    <source>
        <dbReference type="PROSITE" id="PS50943"/>
    </source>
</evidence>
<dbReference type="Gene3D" id="1.10.260.40">
    <property type="entry name" value="lambda repressor-like DNA-binding domains"/>
    <property type="match status" value="1"/>
</dbReference>
<proteinExistence type="predicted"/>
<dbReference type="EMBL" id="JAERRJ010000002">
    <property type="protein sequence ID" value="MBL1073793.1"/>
    <property type="molecule type" value="Genomic_DNA"/>
</dbReference>
<dbReference type="Proteomes" id="UP000602198">
    <property type="component" value="Unassembled WGS sequence"/>
</dbReference>
<gene>
    <name evidence="2" type="ORF">JK358_05255</name>
</gene>
<comment type="caution">
    <text evidence="2">The sequence shown here is derived from an EMBL/GenBank/DDBJ whole genome shotgun (WGS) entry which is preliminary data.</text>
</comment>
<dbReference type="InterPro" id="IPR001387">
    <property type="entry name" value="Cro/C1-type_HTH"/>
</dbReference>
<feature type="domain" description="HTH cro/C1-type" evidence="1">
    <location>
        <begin position="52"/>
        <end position="88"/>
    </location>
</feature>
<evidence type="ECO:0000313" key="2">
    <source>
        <dbReference type="EMBL" id="MBL1073793.1"/>
    </source>
</evidence>
<sequence length="154" mass="16767">MNTIIDETGHSTVRRGRRRSRFAARLDWLLSHAKAPVSHLEVVEGLAAYGYNVSPAYLSQLRTGVRTTPSNALVTVLARYFGVDVEYFYAPGRTPGTTAAQHDSQMIDGIDQPALRRLLRAAHELSADSQELLAEVAARLNAGEHDHATTAATA</sequence>
<keyword evidence="3" id="KW-1185">Reference proteome</keyword>
<name>A0ABS1M3S3_9NOCA</name>